<accession>A0A2J8I6V3</accession>
<protein>
    <submittedName>
        <fullName evidence="1">Uncharacterized protein</fullName>
    </submittedName>
</protein>
<dbReference type="Proteomes" id="UP000236449">
    <property type="component" value="Unassembled WGS sequence"/>
</dbReference>
<evidence type="ECO:0000313" key="1">
    <source>
        <dbReference type="EMBL" id="PNI06204.1"/>
    </source>
</evidence>
<dbReference type="RefSeq" id="WP_102965490.1">
    <property type="nucleotide sequence ID" value="NZ_POSK01000002.1"/>
</dbReference>
<dbReference type="OrthoDB" id="5876985at2"/>
<name>A0A2J8I6V3_VIBDI</name>
<reference evidence="1 2" key="1">
    <citation type="submission" date="2018-01" db="EMBL/GenBank/DDBJ databases">
        <title>Draft genome sequences of six Vibrio diazotrophicus strains isolated from deep-sea sediments of the Baltic Sea.</title>
        <authorList>
            <person name="Castillo D."/>
            <person name="Vandieken V."/>
            <person name="Chiang O."/>
            <person name="Middelboe M."/>
        </authorList>
    </citation>
    <scope>NUCLEOTIDE SEQUENCE [LARGE SCALE GENOMIC DNA]</scope>
    <source>
        <strain evidence="1 2">60.27F</strain>
    </source>
</reference>
<organism evidence="1 2">
    <name type="scientific">Vibrio diazotrophicus</name>
    <dbReference type="NCBI Taxonomy" id="685"/>
    <lineage>
        <taxon>Bacteria</taxon>
        <taxon>Pseudomonadati</taxon>
        <taxon>Pseudomonadota</taxon>
        <taxon>Gammaproteobacteria</taxon>
        <taxon>Vibrionales</taxon>
        <taxon>Vibrionaceae</taxon>
        <taxon>Vibrio</taxon>
    </lineage>
</organism>
<sequence length="76" mass="8807">MEMATPEQIAELRWMISPFNSSIAAVNLKRIEDTYELFLGKERGIVHPKLIYEYLRETKPMPMAGYDSVRELMTVG</sequence>
<gene>
    <name evidence="1" type="ORF">C1N32_04180</name>
</gene>
<comment type="caution">
    <text evidence="1">The sequence shown here is derived from an EMBL/GenBank/DDBJ whole genome shotgun (WGS) entry which is preliminary data.</text>
</comment>
<proteinExistence type="predicted"/>
<dbReference type="EMBL" id="POSK01000002">
    <property type="protein sequence ID" value="PNI06204.1"/>
    <property type="molecule type" value="Genomic_DNA"/>
</dbReference>
<dbReference type="AlphaFoldDB" id="A0A2J8I6V3"/>
<evidence type="ECO:0000313" key="2">
    <source>
        <dbReference type="Proteomes" id="UP000236449"/>
    </source>
</evidence>